<protein>
    <submittedName>
        <fullName evidence="2">DUF3618 domain-containing protein</fullName>
    </submittedName>
</protein>
<feature type="region of interest" description="Disordered" evidence="1">
    <location>
        <begin position="23"/>
        <end position="46"/>
    </location>
</feature>
<dbReference type="Pfam" id="PF12277">
    <property type="entry name" value="DUF3618"/>
    <property type="match status" value="1"/>
</dbReference>
<accession>A0ABY3W5C4</accession>
<evidence type="ECO:0000313" key="2">
    <source>
        <dbReference type="EMBL" id="UNK45415.1"/>
    </source>
</evidence>
<dbReference type="InterPro" id="IPR022062">
    <property type="entry name" value="DUF3618"/>
</dbReference>
<gene>
    <name evidence="2" type="ORF">MNQ99_16040</name>
</gene>
<organism evidence="2 3">
    <name type="scientific">Arthrobacter sulfonylureivorans</name>
    <dbReference type="NCBI Taxonomy" id="2486855"/>
    <lineage>
        <taxon>Bacteria</taxon>
        <taxon>Bacillati</taxon>
        <taxon>Actinomycetota</taxon>
        <taxon>Actinomycetes</taxon>
        <taxon>Micrococcales</taxon>
        <taxon>Micrococcaceae</taxon>
        <taxon>Arthrobacter</taxon>
    </lineage>
</organism>
<feature type="region of interest" description="Disordered" evidence="1">
    <location>
        <begin position="134"/>
        <end position="195"/>
    </location>
</feature>
<proteinExistence type="predicted"/>
<dbReference type="RefSeq" id="WP_127513275.1">
    <property type="nucleotide sequence ID" value="NZ_CP093326.1"/>
</dbReference>
<keyword evidence="3" id="KW-1185">Reference proteome</keyword>
<dbReference type="Gene3D" id="1.20.120.20">
    <property type="entry name" value="Apolipoprotein"/>
    <property type="match status" value="1"/>
</dbReference>
<evidence type="ECO:0000313" key="3">
    <source>
        <dbReference type="Proteomes" id="UP000829069"/>
    </source>
</evidence>
<feature type="compositionally biased region" description="Basic and acidic residues" evidence="1">
    <location>
        <begin position="142"/>
        <end position="168"/>
    </location>
</feature>
<dbReference type="SUPFAM" id="SSF58113">
    <property type="entry name" value="Apolipoprotein A-I"/>
    <property type="match status" value="1"/>
</dbReference>
<dbReference type="EMBL" id="CP093326">
    <property type="protein sequence ID" value="UNK45415.1"/>
    <property type="molecule type" value="Genomic_DNA"/>
</dbReference>
<sequence length="195" mass="21172">MSQSPEEIRADIERTRARLGTDVDAVAEKASPSNIVHRQTDKVKDSVGRVKDKVMGAADDAGSNTKSMMHDAGEMASDFPHRIARKTEGNPLAAGLIAFGAGWLLSSLFPASRMEQQAAERVKEEAQPVVQQVKDSAQEVAQDMKEPAREAAEDLKYSAQDSMDRVKAEGTSAAQDVKDRAQEARGNVQEPPRQV</sequence>
<reference evidence="2 3" key="1">
    <citation type="submission" date="2022-03" db="EMBL/GenBank/DDBJ databases">
        <title>Isotopic signatures of nitrous oxide derived from detoxification processes.</title>
        <authorList>
            <person name="Behrendt U."/>
            <person name="Buchen C."/>
            <person name="Well R."/>
            <person name="Ulrich A."/>
            <person name="Rohe L."/>
            <person name="Kolb S."/>
            <person name="Schloter M."/>
            <person name="Horn M.A."/>
            <person name="Augustin J."/>
        </authorList>
    </citation>
    <scope>NUCLEOTIDE SEQUENCE [LARGE SCALE GENOMIC DNA]</scope>
    <source>
        <strain evidence="2 3">S4-C24</strain>
    </source>
</reference>
<dbReference type="Proteomes" id="UP000829069">
    <property type="component" value="Chromosome"/>
</dbReference>
<name>A0ABY3W5C4_9MICC</name>
<evidence type="ECO:0000256" key="1">
    <source>
        <dbReference type="SAM" id="MobiDB-lite"/>
    </source>
</evidence>